<evidence type="ECO:0000313" key="1">
    <source>
        <dbReference type="EMBL" id="RRT75921.1"/>
    </source>
</evidence>
<comment type="caution">
    <text evidence="1">The sequence shown here is derived from an EMBL/GenBank/DDBJ whole genome shotgun (WGS) entry which is preliminary data.</text>
</comment>
<reference evidence="1 2" key="1">
    <citation type="journal article" date="2014" name="Agronomy (Basel)">
        <title>A Draft Genome Sequence for Ensete ventricosum, the Drought-Tolerant Tree Against Hunger.</title>
        <authorList>
            <person name="Harrison J."/>
            <person name="Moore K.A."/>
            <person name="Paszkiewicz K."/>
            <person name="Jones T."/>
            <person name="Grant M."/>
            <person name="Ambacheew D."/>
            <person name="Muzemil S."/>
            <person name="Studholme D.J."/>
        </authorList>
    </citation>
    <scope>NUCLEOTIDE SEQUENCE [LARGE SCALE GENOMIC DNA]</scope>
</reference>
<proteinExistence type="predicted"/>
<dbReference type="Proteomes" id="UP000287651">
    <property type="component" value="Unassembled WGS sequence"/>
</dbReference>
<name>A0A427AIC8_ENSVE</name>
<organism evidence="1 2">
    <name type="scientific">Ensete ventricosum</name>
    <name type="common">Abyssinian banana</name>
    <name type="synonym">Musa ensete</name>
    <dbReference type="NCBI Taxonomy" id="4639"/>
    <lineage>
        <taxon>Eukaryota</taxon>
        <taxon>Viridiplantae</taxon>
        <taxon>Streptophyta</taxon>
        <taxon>Embryophyta</taxon>
        <taxon>Tracheophyta</taxon>
        <taxon>Spermatophyta</taxon>
        <taxon>Magnoliopsida</taxon>
        <taxon>Liliopsida</taxon>
        <taxon>Zingiberales</taxon>
        <taxon>Musaceae</taxon>
        <taxon>Ensete</taxon>
    </lineage>
</organism>
<gene>
    <name evidence="1" type="ORF">B296_00025398</name>
</gene>
<dbReference type="AlphaFoldDB" id="A0A427AIC8"/>
<protein>
    <submittedName>
        <fullName evidence="1">Uncharacterized protein</fullName>
    </submittedName>
</protein>
<accession>A0A427AIC8</accession>
<dbReference type="EMBL" id="AMZH03002340">
    <property type="protein sequence ID" value="RRT75921.1"/>
    <property type="molecule type" value="Genomic_DNA"/>
</dbReference>
<sequence>MECAPLFRGAAAAAVKEICRSFADARAATRKKARLFSGERERERRRDVLLVVPPVEDDGGSVSRDVEI</sequence>
<evidence type="ECO:0000313" key="2">
    <source>
        <dbReference type="Proteomes" id="UP000287651"/>
    </source>
</evidence>